<dbReference type="PANTHER" id="PTHR44051:SF8">
    <property type="entry name" value="GLUTATHIONE S-TRANSFERASE GSTA"/>
    <property type="match status" value="1"/>
</dbReference>
<dbReference type="Pfam" id="PF13409">
    <property type="entry name" value="GST_N_2"/>
    <property type="match status" value="1"/>
</dbReference>
<dbReference type="STRING" id="930990.A0A067MAF2"/>
<organism evidence="4 5">
    <name type="scientific">Botryobasidium botryosum (strain FD-172 SS1)</name>
    <dbReference type="NCBI Taxonomy" id="930990"/>
    <lineage>
        <taxon>Eukaryota</taxon>
        <taxon>Fungi</taxon>
        <taxon>Dikarya</taxon>
        <taxon>Basidiomycota</taxon>
        <taxon>Agaricomycotina</taxon>
        <taxon>Agaricomycetes</taxon>
        <taxon>Cantharellales</taxon>
        <taxon>Botryobasidiaceae</taxon>
        <taxon>Botryobasidium</taxon>
    </lineage>
</organism>
<keyword evidence="5" id="KW-1185">Reference proteome</keyword>
<dbReference type="Proteomes" id="UP000027195">
    <property type="component" value="Unassembled WGS sequence"/>
</dbReference>
<evidence type="ECO:0000256" key="1">
    <source>
        <dbReference type="ARBA" id="ARBA00007409"/>
    </source>
</evidence>
<dbReference type="InterPro" id="IPR054416">
    <property type="entry name" value="GST_UstS-like_C"/>
</dbReference>
<dbReference type="OrthoDB" id="4951845at2759"/>
<dbReference type="SUPFAM" id="SSF47616">
    <property type="entry name" value="GST C-terminal domain-like"/>
    <property type="match status" value="1"/>
</dbReference>
<gene>
    <name evidence="4" type="ORF">BOTBODRAFT_67848</name>
</gene>
<dbReference type="SUPFAM" id="SSF52833">
    <property type="entry name" value="Thioredoxin-like"/>
    <property type="match status" value="1"/>
</dbReference>
<dbReference type="InterPro" id="IPR036282">
    <property type="entry name" value="Glutathione-S-Trfase_C_sf"/>
</dbReference>
<name>A0A067MAF2_BOTB1</name>
<feature type="domain" description="Glutathione S-transferase UstS-like C-terminal" evidence="3">
    <location>
        <begin position="114"/>
        <end position="257"/>
    </location>
</feature>
<feature type="domain" description="GST N-terminal" evidence="2">
    <location>
        <begin position="23"/>
        <end position="97"/>
    </location>
</feature>
<dbReference type="HOGENOM" id="CLU_011226_4_0_1"/>
<dbReference type="Gene3D" id="1.20.1050.10">
    <property type="match status" value="1"/>
</dbReference>
<evidence type="ECO:0000259" key="2">
    <source>
        <dbReference type="Pfam" id="PF13409"/>
    </source>
</evidence>
<dbReference type="Gene3D" id="3.40.30.10">
    <property type="entry name" value="Glutaredoxin"/>
    <property type="match status" value="1"/>
</dbReference>
<dbReference type="EMBL" id="KL198056">
    <property type="protein sequence ID" value="KDQ11680.1"/>
    <property type="molecule type" value="Genomic_DNA"/>
</dbReference>
<protein>
    <submittedName>
        <fullName evidence="4">Uncharacterized protein</fullName>
    </submittedName>
</protein>
<dbReference type="InParanoid" id="A0A067MAF2"/>
<dbReference type="Pfam" id="PF22041">
    <property type="entry name" value="GST_C_7"/>
    <property type="match status" value="1"/>
</dbReference>
<sequence length="262" mass="29295">MAATESNPIILYDIISLADPPAWSPNVWRARFVLNYKRLPYKTIWVSLPDIASTLQSLGVEPSPAGMPYTLPVIADPTASGPPKIIRESLAIAQYLDITYPDIERPLFPNGSHALQALFLHHVSNGILPTMRDLIIPLVPPILDEAALPHFRRTREAFLKKPLEEARPKGAELEEAWGKAKEQFGVLDSALQKNDVRLGGTGGNLVLGKQPSYADFILVAWFVAMSKLESSEDGNIWEKVKGWHAGRWERMWKECEGFMQVM</sequence>
<dbReference type="InterPro" id="IPR036249">
    <property type="entry name" value="Thioredoxin-like_sf"/>
</dbReference>
<accession>A0A067MAF2</accession>
<evidence type="ECO:0000259" key="3">
    <source>
        <dbReference type="Pfam" id="PF22041"/>
    </source>
</evidence>
<dbReference type="PANTHER" id="PTHR44051">
    <property type="entry name" value="GLUTATHIONE S-TRANSFERASE-RELATED"/>
    <property type="match status" value="1"/>
</dbReference>
<dbReference type="AlphaFoldDB" id="A0A067MAF2"/>
<proteinExistence type="inferred from homology"/>
<reference evidence="5" key="1">
    <citation type="journal article" date="2014" name="Proc. Natl. Acad. Sci. U.S.A.">
        <title>Extensive sampling of basidiomycete genomes demonstrates inadequacy of the white-rot/brown-rot paradigm for wood decay fungi.</title>
        <authorList>
            <person name="Riley R."/>
            <person name="Salamov A.A."/>
            <person name="Brown D.W."/>
            <person name="Nagy L.G."/>
            <person name="Floudas D."/>
            <person name="Held B.W."/>
            <person name="Levasseur A."/>
            <person name="Lombard V."/>
            <person name="Morin E."/>
            <person name="Otillar R."/>
            <person name="Lindquist E.A."/>
            <person name="Sun H."/>
            <person name="LaButti K.M."/>
            <person name="Schmutz J."/>
            <person name="Jabbour D."/>
            <person name="Luo H."/>
            <person name="Baker S.E."/>
            <person name="Pisabarro A.G."/>
            <person name="Walton J.D."/>
            <person name="Blanchette R.A."/>
            <person name="Henrissat B."/>
            <person name="Martin F."/>
            <person name="Cullen D."/>
            <person name="Hibbett D.S."/>
            <person name="Grigoriev I.V."/>
        </authorList>
    </citation>
    <scope>NUCLEOTIDE SEQUENCE [LARGE SCALE GENOMIC DNA]</scope>
    <source>
        <strain evidence="5">FD-172 SS1</strain>
    </source>
</reference>
<comment type="similarity">
    <text evidence="1">Belongs to the GST superfamily.</text>
</comment>
<evidence type="ECO:0000313" key="4">
    <source>
        <dbReference type="EMBL" id="KDQ11680.1"/>
    </source>
</evidence>
<evidence type="ECO:0000313" key="5">
    <source>
        <dbReference type="Proteomes" id="UP000027195"/>
    </source>
</evidence>
<dbReference type="InterPro" id="IPR004045">
    <property type="entry name" value="Glutathione_S-Trfase_N"/>
</dbReference>